<dbReference type="InterPro" id="IPR032675">
    <property type="entry name" value="LRR_dom_sf"/>
</dbReference>
<gene>
    <name evidence="1" type="ORF">GUITHDRAFT_144264</name>
</gene>
<dbReference type="SUPFAM" id="SSF52047">
    <property type="entry name" value="RNI-like"/>
    <property type="match status" value="1"/>
</dbReference>
<protein>
    <submittedName>
        <fullName evidence="1 2">Uncharacterized protein</fullName>
    </submittedName>
</protein>
<keyword evidence="3" id="KW-1185">Reference proteome</keyword>
<accession>L1IQ01</accession>
<evidence type="ECO:0000313" key="1">
    <source>
        <dbReference type="EMBL" id="EKX38318.1"/>
    </source>
</evidence>
<dbReference type="RefSeq" id="XP_005825298.1">
    <property type="nucleotide sequence ID" value="XM_005825241.1"/>
</dbReference>
<proteinExistence type="predicted"/>
<evidence type="ECO:0000313" key="2">
    <source>
        <dbReference type="EnsemblProtists" id="EKX38318"/>
    </source>
</evidence>
<organism evidence="1">
    <name type="scientific">Guillardia theta (strain CCMP2712)</name>
    <name type="common">Cryptophyte</name>
    <dbReference type="NCBI Taxonomy" id="905079"/>
    <lineage>
        <taxon>Eukaryota</taxon>
        <taxon>Cryptophyceae</taxon>
        <taxon>Pyrenomonadales</taxon>
        <taxon>Geminigeraceae</taxon>
        <taxon>Guillardia</taxon>
    </lineage>
</organism>
<sequence length="223" mass="25042">MLAKQRLLDLLQEDRLLHLCVRGQQHHLLRILSELPVQLFLDPSLPYRIRSGLFSSFPWHVAGGNGDASVDIPVETSCEQASVLLEFLLSLPHIPQLYFRTGSNAMQRRHPSDLLLLLSQHKTLPNLDGWDAGPDILKLLLPSVSNNLRFVNINCELYPPVLCSASSLDLRGCKLQSEEAVVLSSILPQNPSLTLLDLRDNHMEQDWAALLDVCMLKLTSLTR</sequence>
<reference evidence="2" key="3">
    <citation type="submission" date="2016-03" db="UniProtKB">
        <authorList>
            <consortium name="EnsemblProtists"/>
        </authorList>
    </citation>
    <scope>IDENTIFICATION</scope>
</reference>
<reference evidence="3" key="2">
    <citation type="submission" date="2012-11" db="EMBL/GenBank/DDBJ databases">
        <authorList>
            <person name="Kuo A."/>
            <person name="Curtis B.A."/>
            <person name="Tanifuji G."/>
            <person name="Burki F."/>
            <person name="Gruber A."/>
            <person name="Irimia M."/>
            <person name="Maruyama S."/>
            <person name="Arias M.C."/>
            <person name="Ball S.G."/>
            <person name="Gile G.H."/>
            <person name="Hirakawa Y."/>
            <person name="Hopkins J.F."/>
            <person name="Rensing S.A."/>
            <person name="Schmutz J."/>
            <person name="Symeonidi A."/>
            <person name="Elias M."/>
            <person name="Eveleigh R.J."/>
            <person name="Herman E.K."/>
            <person name="Klute M.J."/>
            <person name="Nakayama T."/>
            <person name="Obornik M."/>
            <person name="Reyes-Prieto A."/>
            <person name="Armbrust E.V."/>
            <person name="Aves S.J."/>
            <person name="Beiko R.G."/>
            <person name="Coutinho P."/>
            <person name="Dacks J.B."/>
            <person name="Durnford D.G."/>
            <person name="Fast N.M."/>
            <person name="Green B.R."/>
            <person name="Grisdale C."/>
            <person name="Hempe F."/>
            <person name="Henrissat B."/>
            <person name="Hoppner M.P."/>
            <person name="Ishida K.-I."/>
            <person name="Kim E."/>
            <person name="Koreny L."/>
            <person name="Kroth P.G."/>
            <person name="Liu Y."/>
            <person name="Malik S.-B."/>
            <person name="Maier U.G."/>
            <person name="McRose D."/>
            <person name="Mock T."/>
            <person name="Neilson J.A."/>
            <person name="Onodera N.T."/>
            <person name="Poole A.M."/>
            <person name="Pritham E.J."/>
            <person name="Richards T.A."/>
            <person name="Rocap G."/>
            <person name="Roy S.W."/>
            <person name="Sarai C."/>
            <person name="Schaack S."/>
            <person name="Shirato S."/>
            <person name="Slamovits C.H."/>
            <person name="Spencer D.F."/>
            <person name="Suzuki S."/>
            <person name="Worden A.Z."/>
            <person name="Zauner S."/>
            <person name="Barry K."/>
            <person name="Bell C."/>
            <person name="Bharti A.K."/>
            <person name="Crow J.A."/>
            <person name="Grimwood J."/>
            <person name="Kramer R."/>
            <person name="Lindquist E."/>
            <person name="Lucas S."/>
            <person name="Salamov A."/>
            <person name="McFadden G.I."/>
            <person name="Lane C.E."/>
            <person name="Keeling P.J."/>
            <person name="Gray M.W."/>
            <person name="Grigoriev I.V."/>
            <person name="Archibald J.M."/>
        </authorList>
    </citation>
    <scope>NUCLEOTIDE SEQUENCE</scope>
    <source>
        <strain evidence="3">CCMP2712</strain>
    </source>
</reference>
<name>L1IQ01_GUITC</name>
<dbReference type="AlphaFoldDB" id="L1IQ01"/>
<dbReference type="EnsemblProtists" id="EKX38318">
    <property type="protein sequence ID" value="EKX38318"/>
    <property type="gene ID" value="GUITHDRAFT_144264"/>
</dbReference>
<dbReference type="EMBL" id="JH993049">
    <property type="protein sequence ID" value="EKX38318.1"/>
    <property type="molecule type" value="Genomic_DNA"/>
</dbReference>
<dbReference type="PaxDb" id="55529-EKX38318"/>
<dbReference type="HOGENOM" id="CLU_1242159_0_0_1"/>
<evidence type="ECO:0000313" key="3">
    <source>
        <dbReference type="Proteomes" id="UP000011087"/>
    </source>
</evidence>
<dbReference type="Gene3D" id="3.80.10.10">
    <property type="entry name" value="Ribonuclease Inhibitor"/>
    <property type="match status" value="1"/>
</dbReference>
<dbReference type="Proteomes" id="UP000011087">
    <property type="component" value="Unassembled WGS sequence"/>
</dbReference>
<dbReference type="KEGG" id="gtt:GUITHDRAFT_144264"/>
<reference evidence="1 3" key="1">
    <citation type="journal article" date="2012" name="Nature">
        <title>Algal genomes reveal evolutionary mosaicism and the fate of nucleomorphs.</title>
        <authorList>
            <consortium name="DOE Joint Genome Institute"/>
            <person name="Curtis B.A."/>
            <person name="Tanifuji G."/>
            <person name="Burki F."/>
            <person name="Gruber A."/>
            <person name="Irimia M."/>
            <person name="Maruyama S."/>
            <person name="Arias M.C."/>
            <person name="Ball S.G."/>
            <person name="Gile G.H."/>
            <person name="Hirakawa Y."/>
            <person name="Hopkins J.F."/>
            <person name="Kuo A."/>
            <person name="Rensing S.A."/>
            <person name="Schmutz J."/>
            <person name="Symeonidi A."/>
            <person name="Elias M."/>
            <person name="Eveleigh R.J."/>
            <person name="Herman E.K."/>
            <person name="Klute M.J."/>
            <person name="Nakayama T."/>
            <person name="Obornik M."/>
            <person name="Reyes-Prieto A."/>
            <person name="Armbrust E.V."/>
            <person name="Aves S.J."/>
            <person name="Beiko R.G."/>
            <person name="Coutinho P."/>
            <person name="Dacks J.B."/>
            <person name="Durnford D.G."/>
            <person name="Fast N.M."/>
            <person name="Green B.R."/>
            <person name="Grisdale C.J."/>
            <person name="Hempel F."/>
            <person name="Henrissat B."/>
            <person name="Hoppner M.P."/>
            <person name="Ishida K."/>
            <person name="Kim E."/>
            <person name="Koreny L."/>
            <person name="Kroth P.G."/>
            <person name="Liu Y."/>
            <person name="Malik S.B."/>
            <person name="Maier U.G."/>
            <person name="McRose D."/>
            <person name="Mock T."/>
            <person name="Neilson J.A."/>
            <person name="Onodera N.T."/>
            <person name="Poole A.M."/>
            <person name="Pritham E.J."/>
            <person name="Richards T.A."/>
            <person name="Rocap G."/>
            <person name="Roy S.W."/>
            <person name="Sarai C."/>
            <person name="Schaack S."/>
            <person name="Shirato S."/>
            <person name="Slamovits C.H."/>
            <person name="Spencer D.F."/>
            <person name="Suzuki S."/>
            <person name="Worden A.Z."/>
            <person name="Zauner S."/>
            <person name="Barry K."/>
            <person name="Bell C."/>
            <person name="Bharti A.K."/>
            <person name="Crow J.A."/>
            <person name="Grimwood J."/>
            <person name="Kramer R."/>
            <person name="Lindquist E."/>
            <person name="Lucas S."/>
            <person name="Salamov A."/>
            <person name="McFadden G.I."/>
            <person name="Lane C.E."/>
            <person name="Keeling P.J."/>
            <person name="Gray M.W."/>
            <person name="Grigoriev I.V."/>
            <person name="Archibald J.M."/>
        </authorList>
    </citation>
    <scope>NUCLEOTIDE SEQUENCE</scope>
    <source>
        <strain evidence="1 3">CCMP2712</strain>
    </source>
</reference>
<dbReference type="GeneID" id="17295142"/>